<keyword evidence="2 5" id="KW-0812">Transmembrane</keyword>
<comment type="subcellular location">
    <subcellularLocation>
        <location evidence="1">Membrane</location>
        <topology evidence="1">Multi-pass membrane protein</topology>
    </subcellularLocation>
</comment>
<feature type="non-terminal residue" evidence="7">
    <location>
        <position position="1"/>
    </location>
</feature>
<evidence type="ECO:0000256" key="5">
    <source>
        <dbReference type="SAM" id="Phobius"/>
    </source>
</evidence>
<sequence length="519" mass="57264">TLGLNVEVKVMDMKTPPVDSQESFLEQQLNQEGLRLAADGCVHWRTDNPRHPRNWPLARKVHDVAWIIFLDFFVTCASTAGAPAARAARNDTGMNEILSIFIFVPLYMVGQGIGSVIFPPYSEAFGRKKLYVVSTGLYSICCVLVAVVPFPVGVVIGRFISGFLSAIPAVIAAGSIEDLFNARDRIWMMSIWTVVWNIGSIIGPIFGTGIVSILDWRWVFYIAAIVTGVLTLILMCIKESRPSLLLKDELRCFEQISLNGKESHLQSWNPDHVPDLHTLATVTLIRPLRLFVTEPIVFLVSIVSPIPYTLIYLFTEALPPVYQAFGFSPISASLPFLAIGIGLLLSFGTRIYDYQVLTRLRKTNHPTVPEDKLTGFVIGAPVFAIGMWLFAWTIPPRVLNVHWIVSMIGLVCVGYSNCEFTTVLTGYLADNYLSYAASGFAAQSFLRALLTAASPLFAPAMFNGLGNNVAVSVLAAVATVFCAVPPLFKRYGAELRARSRFARQSLDSYRSTTVDEEGY</sequence>
<feature type="transmembrane region" description="Helical" evidence="5">
    <location>
        <begin position="186"/>
        <end position="206"/>
    </location>
</feature>
<feature type="domain" description="Major facilitator superfamily (MFS) profile" evidence="6">
    <location>
        <begin position="57"/>
        <end position="490"/>
    </location>
</feature>
<evidence type="ECO:0000256" key="2">
    <source>
        <dbReference type="ARBA" id="ARBA00022692"/>
    </source>
</evidence>
<dbReference type="EMBL" id="NEXV01000126">
    <property type="protein sequence ID" value="PIG87842.1"/>
    <property type="molecule type" value="Genomic_DNA"/>
</dbReference>
<feature type="transmembrane region" description="Helical" evidence="5">
    <location>
        <begin position="64"/>
        <end position="85"/>
    </location>
</feature>
<name>A0A2G7G4U3_9EURO</name>
<feature type="transmembrane region" description="Helical" evidence="5">
    <location>
        <begin position="469"/>
        <end position="488"/>
    </location>
</feature>
<dbReference type="STRING" id="656916.A0A2G7G4U3"/>
<dbReference type="Pfam" id="PF07690">
    <property type="entry name" value="MFS_1"/>
    <property type="match status" value="1"/>
</dbReference>
<evidence type="ECO:0000259" key="6">
    <source>
        <dbReference type="PROSITE" id="PS50850"/>
    </source>
</evidence>
<organism evidence="7 8">
    <name type="scientific">Aspergillus arachidicola</name>
    <dbReference type="NCBI Taxonomy" id="656916"/>
    <lineage>
        <taxon>Eukaryota</taxon>
        <taxon>Fungi</taxon>
        <taxon>Dikarya</taxon>
        <taxon>Ascomycota</taxon>
        <taxon>Pezizomycotina</taxon>
        <taxon>Eurotiomycetes</taxon>
        <taxon>Eurotiomycetidae</taxon>
        <taxon>Eurotiales</taxon>
        <taxon>Aspergillaceae</taxon>
        <taxon>Aspergillus</taxon>
        <taxon>Aspergillus subgen. Circumdati</taxon>
    </lineage>
</organism>
<feature type="transmembrane region" description="Helical" evidence="5">
    <location>
        <begin position="432"/>
        <end position="457"/>
    </location>
</feature>
<protein>
    <recommendedName>
        <fullName evidence="6">Major facilitator superfamily (MFS) profile domain-containing protein</fullName>
    </recommendedName>
</protein>
<gene>
    <name evidence="7" type="ORF">AARAC_009852</name>
</gene>
<feature type="transmembrane region" description="Helical" evidence="5">
    <location>
        <begin position="334"/>
        <end position="352"/>
    </location>
</feature>
<feature type="transmembrane region" description="Helical" evidence="5">
    <location>
        <begin position="97"/>
        <end position="118"/>
    </location>
</feature>
<evidence type="ECO:0000256" key="4">
    <source>
        <dbReference type="ARBA" id="ARBA00023136"/>
    </source>
</evidence>
<dbReference type="FunFam" id="1.20.1250.20:FF:000475">
    <property type="entry name" value="MFS multidrug transporter, putative"/>
    <property type="match status" value="1"/>
</dbReference>
<feature type="transmembrane region" description="Helical" evidence="5">
    <location>
        <begin position="218"/>
        <end position="237"/>
    </location>
</feature>
<evidence type="ECO:0000313" key="8">
    <source>
        <dbReference type="Proteomes" id="UP000231358"/>
    </source>
</evidence>
<feature type="transmembrane region" description="Helical" evidence="5">
    <location>
        <begin position="400"/>
        <end position="420"/>
    </location>
</feature>
<proteinExistence type="predicted"/>
<evidence type="ECO:0000313" key="7">
    <source>
        <dbReference type="EMBL" id="PIG87842.1"/>
    </source>
</evidence>
<dbReference type="InterPro" id="IPR020846">
    <property type="entry name" value="MFS_dom"/>
</dbReference>
<feature type="transmembrane region" description="Helical" evidence="5">
    <location>
        <begin position="296"/>
        <end position="314"/>
    </location>
</feature>
<keyword evidence="8" id="KW-1185">Reference proteome</keyword>
<evidence type="ECO:0000256" key="3">
    <source>
        <dbReference type="ARBA" id="ARBA00022989"/>
    </source>
</evidence>
<keyword evidence="3 5" id="KW-1133">Transmembrane helix</keyword>
<dbReference type="SUPFAM" id="SSF103473">
    <property type="entry name" value="MFS general substrate transporter"/>
    <property type="match status" value="1"/>
</dbReference>
<feature type="transmembrane region" description="Helical" evidence="5">
    <location>
        <begin position="373"/>
        <end position="394"/>
    </location>
</feature>
<dbReference type="PROSITE" id="PS50850">
    <property type="entry name" value="MFS"/>
    <property type="match status" value="1"/>
</dbReference>
<dbReference type="PANTHER" id="PTHR23502:SF157">
    <property type="entry name" value="MAJOR FACILITATOR SUPERFAMILY (MFS) PROFILE DOMAIN-CONTAINING PROTEIN-RELATED"/>
    <property type="match status" value="1"/>
</dbReference>
<dbReference type="AlphaFoldDB" id="A0A2G7G4U3"/>
<dbReference type="GO" id="GO:0016020">
    <property type="term" value="C:membrane"/>
    <property type="evidence" value="ECO:0007669"/>
    <property type="project" value="UniProtKB-SubCell"/>
</dbReference>
<dbReference type="InterPro" id="IPR036259">
    <property type="entry name" value="MFS_trans_sf"/>
</dbReference>
<evidence type="ECO:0000256" key="1">
    <source>
        <dbReference type="ARBA" id="ARBA00004141"/>
    </source>
</evidence>
<dbReference type="InterPro" id="IPR011701">
    <property type="entry name" value="MFS"/>
</dbReference>
<keyword evidence="4 5" id="KW-0472">Membrane</keyword>
<dbReference type="Proteomes" id="UP000231358">
    <property type="component" value="Unassembled WGS sequence"/>
</dbReference>
<reference evidence="7 8" key="1">
    <citation type="submission" date="2017-05" db="EMBL/GenBank/DDBJ databases">
        <title>Genome sequence for an aflatoxigenic pathogen of Argentinian peanut, Aspergillus arachidicola.</title>
        <authorList>
            <person name="Moore G."/>
            <person name="Beltz S.B."/>
            <person name="Mack B.M."/>
        </authorList>
    </citation>
    <scope>NUCLEOTIDE SEQUENCE [LARGE SCALE GENOMIC DNA]</scope>
    <source>
        <strain evidence="7 8">CBS 117610</strain>
    </source>
</reference>
<accession>A0A2G7G4U3</accession>
<feature type="transmembrane region" description="Helical" evidence="5">
    <location>
        <begin position="130"/>
        <end position="150"/>
    </location>
</feature>
<comment type="caution">
    <text evidence="7">The sequence shown here is derived from an EMBL/GenBank/DDBJ whole genome shotgun (WGS) entry which is preliminary data.</text>
</comment>
<dbReference type="GO" id="GO:0022857">
    <property type="term" value="F:transmembrane transporter activity"/>
    <property type="evidence" value="ECO:0007669"/>
    <property type="project" value="InterPro"/>
</dbReference>
<dbReference type="Gene3D" id="1.20.1250.20">
    <property type="entry name" value="MFS general substrate transporter like domains"/>
    <property type="match status" value="1"/>
</dbReference>
<dbReference type="PANTHER" id="PTHR23502">
    <property type="entry name" value="MAJOR FACILITATOR SUPERFAMILY"/>
    <property type="match status" value="1"/>
</dbReference>